<evidence type="ECO:0000313" key="6">
    <source>
        <dbReference type="EMBL" id="GAA3888976.1"/>
    </source>
</evidence>
<evidence type="ECO:0000259" key="4">
    <source>
        <dbReference type="PROSITE" id="PS51077"/>
    </source>
</evidence>
<dbReference type="SUPFAM" id="SSF46785">
    <property type="entry name" value="Winged helix' DNA-binding domain"/>
    <property type="match status" value="1"/>
</dbReference>
<dbReference type="InterPro" id="IPR029016">
    <property type="entry name" value="GAF-like_dom_sf"/>
</dbReference>
<name>A0ABP7KWB9_9MICO</name>
<feature type="domain" description="HTH iclR-type" evidence="4">
    <location>
        <begin position="2"/>
        <end position="64"/>
    </location>
</feature>
<dbReference type="EMBL" id="BAABCN010000012">
    <property type="protein sequence ID" value="GAA3888976.1"/>
    <property type="molecule type" value="Genomic_DNA"/>
</dbReference>
<dbReference type="InterPro" id="IPR036388">
    <property type="entry name" value="WH-like_DNA-bd_sf"/>
</dbReference>
<dbReference type="InterPro" id="IPR050707">
    <property type="entry name" value="HTH_MetabolicPath_Reg"/>
</dbReference>
<accession>A0ABP7KWB9</accession>
<dbReference type="Gene3D" id="3.30.450.40">
    <property type="match status" value="1"/>
</dbReference>
<sequence length="254" mass="27490">MSDSLHKAISILEALRLSPDGSSARVLAGETGIPKSTVQRLLQSLAETQMVVQDPQRLTYRLGPRTLMLGMAYKQGLDLGRLALPVMVELRNQTNETVGLSVAVGHERMFIEEAQSLFELRFASELGRLYPLWSGAPGRALMIDLNSREVEEIIGDALPSASSVHSPVGHDVILARLEHTRLQRHARAFNETLDNVSSLAVPIRNARGDVVAALSISGPSERLTSARMDEVVHDLEAAAFGLSRSLGGLAARLA</sequence>
<dbReference type="PROSITE" id="PS51078">
    <property type="entry name" value="ICLR_ED"/>
    <property type="match status" value="1"/>
</dbReference>
<dbReference type="InterPro" id="IPR036390">
    <property type="entry name" value="WH_DNA-bd_sf"/>
</dbReference>
<dbReference type="InterPro" id="IPR014757">
    <property type="entry name" value="Tscrpt_reg_IclR_C"/>
</dbReference>
<dbReference type="PANTHER" id="PTHR30136">
    <property type="entry name" value="HELIX-TURN-HELIX TRANSCRIPTIONAL REGULATOR, ICLR FAMILY"/>
    <property type="match status" value="1"/>
</dbReference>
<dbReference type="SUPFAM" id="SSF55781">
    <property type="entry name" value="GAF domain-like"/>
    <property type="match status" value="1"/>
</dbReference>
<proteinExistence type="predicted"/>
<dbReference type="SMART" id="SM00346">
    <property type="entry name" value="HTH_ICLR"/>
    <property type="match status" value="1"/>
</dbReference>
<evidence type="ECO:0000259" key="5">
    <source>
        <dbReference type="PROSITE" id="PS51078"/>
    </source>
</evidence>
<dbReference type="Pfam" id="PF01614">
    <property type="entry name" value="IclR_C"/>
    <property type="match status" value="1"/>
</dbReference>
<dbReference type="PANTHER" id="PTHR30136:SF24">
    <property type="entry name" value="HTH-TYPE TRANSCRIPTIONAL REPRESSOR ALLR"/>
    <property type="match status" value="1"/>
</dbReference>
<dbReference type="Gene3D" id="1.10.10.10">
    <property type="entry name" value="Winged helix-like DNA-binding domain superfamily/Winged helix DNA-binding domain"/>
    <property type="match status" value="1"/>
</dbReference>
<evidence type="ECO:0000256" key="3">
    <source>
        <dbReference type="ARBA" id="ARBA00023163"/>
    </source>
</evidence>
<keyword evidence="2" id="KW-0238">DNA-binding</keyword>
<keyword evidence="1" id="KW-0805">Transcription regulation</keyword>
<keyword evidence="3" id="KW-0804">Transcription</keyword>
<dbReference type="InterPro" id="IPR005471">
    <property type="entry name" value="Tscrpt_reg_IclR_N"/>
</dbReference>
<keyword evidence="7" id="KW-1185">Reference proteome</keyword>
<organism evidence="6 7">
    <name type="scientific">Leifsonia kafniensis</name>
    <dbReference type="NCBI Taxonomy" id="475957"/>
    <lineage>
        <taxon>Bacteria</taxon>
        <taxon>Bacillati</taxon>
        <taxon>Actinomycetota</taxon>
        <taxon>Actinomycetes</taxon>
        <taxon>Micrococcales</taxon>
        <taxon>Microbacteriaceae</taxon>
        <taxon>Leifsonia</taxon>
    </lineage>
</organism>
<dbReference type="RefSeq" id="WP_345068779.1">
    <property type="nucleotide sequence ID" value="NZ_BAABCN010000012.1"/>
</dbReference>
<evidence type="ECO:0000256" key="1">
    <source>
        <dbReference type="ARBA" id="ARBA00023015"/>
    </source>
</evidence>
<reference evidence="7" key="1">
    <citation type="journal article" date="2019" name="Int. J. Syst. Evol. Microbiol.">
        <title>The Global Catalogue of Microorganisms (GCM) 10K type strain sequencing project: providing services to taxonomists for standard genome sequencing and annotation.</title>
        <authorList>
            <consortium name="The Broad Institute Genomics Platform"/>
            <consortium name="The Broad Institute Genome Sequencing Center for Infectious Disease"/>
            <person name="Wu L."/>
            <person name="Ma J."/>
        </authorList>
    </citation>
    <scope>NUCLEOTIDE SEQUENCE [LARGE SCALE GENOMIC DNA]</scope>
    <source>
        <strain evidence="7">JCM 17021</strain>
    </source>
</reference>
<evidence type="ECO:0000256" key="2">
    <source>
        <dbReference type="ARBA" id="ARBA00023125"/>
    </source>
</evidence>
<dbReference type="Pfam" id="PF09339">
    <property type="entry name" value="HTH_IclR"/>
    <property type="match status" value="1"/>
</dbReference>
<evidence type="ECO:0000313" key="7">
    <source>
        <dbReference type="Proteomes" id="UP001501803"/>
    </source>
</evidence>
<gene>
    <name evidence="6" type="ORF">GCM10022381_33490</name>
</gene>
<comment type="caution">
    <text evidence="6">The sequence shown here is derived from an EMBL/GenBank/DDBJ whole genome shotgun (WGS) entry which is preliminary data.</text>
</comment>
<dbReference type="Proteomes" id="UP001501803">
    <property type="component" value="Unassembled WGS sequence"/>
</dbReference>
<feature type="domain" description="IclR-ED" evidence="5">
    <location>
        <begin position="65"/>
        <end position="248"/>
    </location>
</feature>
<dbReference type="PROSITE" id="PS51077">
    <property type="entry name" value="HTH_ICLR"/>
    <property type="match status" value="1"/>
</dbReference>
<protein>
    <submittedName>
        <fullName evidence="6">IclR family transcriptional regulator</fullName>
    </submittedName>
</protein>